<protein>
    <submittedName>
        <fullName evidence="2">Leucine-rich repeat extensin-like protein 7</fullName>
    </submittedName>
</protein>
<dbReference type="Proteomes" id="UP001140949">
    <property type="component" value="Unassembled WGS sequence"/>
</dbReference>
<comment type="caution">
    <text evidence="2">The sequence shown here is derived from an EMBL/GenBank/DDBJ whole genome shotgun (WGS) entry which is preliminary data.</text>
</comment>
<evidence type="ECO:0000313" key="2">
    <source>
        <dbReference type="EMBL" id="KAJ6823835.1"/>
    </source>
</evidence>
<accession>A0AAX6G676</accession>
<name>A0AAX6G676_IRIPA</name>
<proteinExistence type="predicted"/>
<dbReference type="EMBL" id="JANAVB010022597">
    <property type="protein sequence ID" value="KAJ6823835.1"/>
    <property type="molecule type" value="Genomic_DNA"/>
</dbReference>
<evidence type="ECO:0000313" key="3">
    <source>
        <dbReference type="Proteomes" id="UP001140949"/>
    </source>
</evidence>
<keyword evidence="3" id="KW-1185">Reference proteome</keyword>
<organism evidence="2 3">
    <name type="scientific">Iris pallida</name>
    <name type="common">Sweet iris</name>
    <dbReference type="NCBI Taxonomy" id="29817"/>
    <lineage>
        <taxon>Eukaryota</taxon>
        <taxon>Viridiplantae</taxon>
        <taxon>Streptophyta</taxon>
        <taxon>Embryophyta</taxon>
        <taxon>Tracheophyta</taxon>
        <taxon>Spermatophyta</taxon>
        <taxon>Magnoliopsida</taxon>
        <taxon>Liliopsida</taxon>
        <taxon>Asparagales</taxon>
        <taxon>Iridaceae</taxon>
        <taxon>Iridoideae</taxon>
        <taxon>Irideae</taxon>
        <taxon>Iris</taxon>
    </lineage>
</organism>
<dbReference type="AlphaFoldDB" id="A0AAX6G676"/>
<sequence length="57" mass="6162">MTNIAPSIVYIGLQPLRSPPSQDRLRPAATPAHSLIRPILLDKPHVAISTIGIPPPY</sequence>
<reference evidence="2" key="2">
    <citation type="submission" date="2023-04" db="EMBL/GenBank/DDBJ databases">
        <authorList>
            <person name="Bruccoleri R.E."/>
            <person name="Oakeley E.J."/>
            <person name="Faust A.-M."/>
            <person name="Dessus-Babus S."/>
            <person name="Altorfer M."/>
            <person name="Burckhardt D."/>
            <person name="Oertli M."/>
            <person name="Naumann U."/>
            <person name="Petersen F."/>
            <person name="Wong J."/>
        </authorList>
    </citation>
    <scope>NUCLEOTIDE SEQUENCE</scope>
    <source>
        <strain evidence="2">GSM-AAB239-AS_SAM_17_03QT</strain>
        <tissue evidence="2">Leaf</tissue>
    </source>
</reference>
<gene>
    <name evidence="2" type="ORF">M6B38_129215</name>
    <name evidence="1" type="ORF">M6B38_149285</name>
</gene>
<reference evidence="2" key="1">
    <citation type="journal article" date="2023" name="GigaByte">
        <title>Genome assembly of the bearded iris, Iris pallida Lam.</title>
        <authorList>
            <person name="Bruccoleri R.E."/>
            <person name="Oakeley E.J."/>
            <person name="Faust A.M.E."/>
            <person name="Altorfer M."/>
            <person name="Dessus-Babus S."/>
            <person name="Burckhardt D."/>
            <person name="Oertli M."/>
            <person name="Naumann U."/>
            <person name="Petersen F."/>
            <person name="Wong J."/>
        </authorList>
    </citation>
    <scope>NUCLEOTIDE SEQUENCE</scope>
    <source>
        <strain evidence="2">GSM-AAB239-AS_SAM_17_03QT</strain>
    </source>
</reference>
<dbReference type="EMBL" id="JANAVB010031114">
    <property type="protein sequence ID" value="KAJ6812414.1"/>
    <property type="molecule type" value="Genomic_DNA"/>
</dbReference>
<evidence type="ECO:0000313" key="1">
    <source>
        <dbReference type="EMBL" id="KAJ6812414.1"/>
    </source>
</evidence>